<evidence type="ECO:0000313" key="3">
    <source>
        <dbReference type="Proteomes" id="UP001597497"/>
    </source>
</evidence>
<dbReference type="PANTHER" id="PTHR10587">
    <property type="entry name" value="GLYCOSYL TRANSFERASE-RELATED"/>
    <property type="match status" value="1"/>
</dbReference>
<dbReference type="Gene3D" id="3.20.20.370">
    <property type="entry name" value="Glycoside hydrolase/deacetylase"/>
    <property type="match status" value="1"/>
</dbReference>
<accession>A0ABW5RFE0</accession>
<evidence type="ECO:0000313" key="2">
    <source>
        <dbReference type="EMBL" id="MFD2673534.1"/>
    </source>
</evidence>
<dbReference type="EC" id="3.-.-.-" evidence="2"/>
<organism evidence="2 3">
    <name type="scientific">Marinicrinis sediminis</name>
    <dbReference type="NCBI Taxonomy" id="1652465"/>
    <lineage>
        <taxon>Bacteria</taxon>
        <taxon>Bacillati</taxon>
        <taxon>Bacillota</taxon>
        <taxon>Bacilli</taxon>
        <taxon>Bacillales</taxon>
        <taxon>Paenibacillaceae</taxon>
    </lineage>
</organism>
<dbReference type="InterPro" id="IPR002509">
    <property type="entry name" value="NODB_dom"/>
</dbReference>
<protein>
    <submittedName>
        <fullName evidence="2">Polysaccharide deacetylase family protein</fullName>
        <ecNumber evidence="2">3.-.-.-</ecNumber>
    </submittedName>
</protein>
<reference evidence="3" key="1">
    <citation type="journal article" date="2019" name="Int. J. Syst. Evol. Microbiol.">
        <title>The Global Catalogue of Microorganisms (GCM) 10K type strain sequencing project: providing services to taxonomists for standard genome sequencing and annotation.</title>
        <authorList>
            <consortium name="The Broad Institute Genomics Platform"/>
            <consortium name="The Broad Institute Genome Sequencing Center for Infectious Disease"/>
            <person name="Wu L."/>
            <person name="Ma J."/>
        </authorList>
    </citation>
    <scope>NUCLEOTIDE SEQUENCE [LARGE SCALE GENOMIC DNA]</scope>
    <source>
        <strain evidence="3">KCTC 33676</strain>
    </source>
</reference>
<dbReference type="Pfam" id="PF01522">
    <property type="entry name" value="Polysacc_deac_1"/>
    <property type="match status" value="1"/>
</dbReference>
<dbReference type="InterPro" id="IPR011330">
    <property type="entry name" value="Glyco_hydro/deAcase_b/a-brl"/>
</dbReference>
<dbReference type="Proteomes" id="UP001597497">
    <property type="component" value="Unassembled WGS sequence"/>
</dbReference>
<dbReference type="SUPFAM" id="SSF88713">
    <property type="entry name" value="Glycoside hydrolase/deacetylase"/>
    <property type="match status" value="1"/>
</dbReference>
<proteinExistence type="predicted"/>
<dbReference type="CDD" id="cd10944">
    <property type="entry name" value="CE4_SmPgdA_like"/>
    <property type="match status" value="1"/>
</dbReference>
<keyword evidence="3" id="KW-1185">Reference proteome</keyword>
<sequence>MRTVKGCVMVVIALLIMIGWGQEWAWAAEGESDGQEDQSLDAHYRQLKQGERIMPQAFDYVTPEEPTVYLTFDDGPSKLTPLVLDILKEEQVPATFFVLGELAEYRPELLERMVEEGHAIGNHTYNHKYSELYTSYETFWEQMEQTEAVIARITGKPTMLVRAPGGTYLNFDAFYFYYLNQAGYRIHDWTIDSGDSRSSQVSAEEIIRTVKQGTLAHEVNVLMHDAAGKQATVEALPEIIQWFKSKGYEFAALTPQVKPVMFRLGSSRWERNVSMNQHEAWTHSSLDHLEEIRLVENSEEARRLASSQLPAKMPTVLADIMIDTDPVDKARATTSSDPAETPETKVFTATTDPTGKMRNTKPIETMANTNLTEISEAFEMTDSSGAGEAGAAVLRTPISIRQLTTWLGGIVRWEGETKQAVSIFRNGTIEWLPIEQKARVHMPSGTFTVSLPELELDEAGHTTIEGIGLVRLIQSSLMDSLS</sequence>
<comment type="caution">
    <text evidence="2">The sequence shown here is derived from an EMBL/GenBank/DDBJ whole genome shotgun (WGS) entry which is preliminary data.</text>
</comment>
<evidence type="ECO:0000259" key="1">
    <source>
        <dbReference type="PROSITE" id="PS51677"/>
    </source>
</evidence>
<name>A0ABW5RFE0_9BACL</name>
<dbReference type="EMBL" id="JBHUMM010000045">
    <property type="protein sequence ID" value="MFD2673534.1"/>
    <property type="molecule type" value="Genomic_DNA"/>
</dbReference>
<dbReference type="PANTHER" id="PTHR10587:SF125">
    <property type="entry name" value="POLYSACCHARIDE DEACETYLASE YHEN-RELATED"/>
    <property type="match status" value="1"/>
</dbReference>
<gene>
    <name evidence="2" type="ORF">ACFSUC_18455</name>
</gene>
<dbReference type="InterPro" id="IPR050248">
    <property type="entry name" value="Polysacc_deacetylase_ArnD"/>
</dbReference>
<dbReference type="GO" id="GO:0016787">
    <property type="term" value="F:hydrolase activity"/>
    <property type="evidence" value="ECO:0007669"/>
    <property type="project" value="UniProtKB-KW"/>
</dbReference>
<dbReference type="PROSITE" id="PS51677">
    <property type="entry name" value="NODB"/>
    <property type="match status" value="1"/>
</dbReference>
<keyword evidence="2" id="KW-0378">Hydrolase</keyword>
<feature type="domain" description="NodB homology" evidence="1">
    <location>
        <begin position="66"/>
        <end position="251"/>
    </location>
</feature>
<dbReference type="RefSeq" id="WP_379931123.1">
    <property type="nucleotide sequence ID" value="NZ_JBHUMM010000045.1"/>
</dbReference>